<dbReference type="InterPro" id="IPR040654">
    <property type="entry name" value="QslA"/>
</dbReference>
<protein>
    <recommendedName>
        <fullName evidence="1">LasR-specific antiactivator QslA domain-containing protein</fullName>
    </recommendedName>
</protein>
<proteinExistence type="predicted"/>
<dbReference type="Proteomes" id="UP000292302">
    <property type="component" value="Unassembled WGS sequence"/>
</dbReference>
<accession>A0A4Q9QKQ1</accession>
<sequence length="88" mass="10014">MARGTTTTLPSNDGYPGLKITWAKDCRPAFQQGVRAAESWLDGTRTHWLWVALISNREELTCSTERSAFEVGFLSRLHQRMEGARCRE</sequence>
<organism evidence="2 3">
    <name type="scientific">Phytopseudomonas daroniae</name>
    <dbReference type="NCBI Taxonomy" id="2487519"/>
    <lineage>
        <taxon>Bacteria</taxon>
        <taxon>Pseudomonadati</taxon>
        <taxon>Pseudomonadota</taxon>
        <taxon>Gammaproteobacteria</taxon>
        <taxon>Pseudomonadales</taxon>
        <taxon>Pseudomonadaceae</taxon>
        <taxon>Phytopseudomonas</taxon>
    </lineage>
</organism>
<evidence type="ECO:0000259" key="1">
    <source>
        <dbReference type="Pfam" id="PF18226"/>
    </source>
</evidence>
<dbReference type="RefSeq" id="WP_131180465.1">
    <property type="nucleotide sequence ID" value="NZ_QJUI01000010.1"/>
</dbReference>
<evidence type="ECO:0000313" key="2">
    <source>
        <dbReference type="EMBL" id="TBU79351.1"/>
    </source>
</evidence>
<keyword evidence="3" id="KW-1185">Reference proteome</keyword>
<comment type="caution">
    <text evidence="2">The sequence shown here is derived from an EMBL/GenBank/DDBJ whole genome shotgun (WGS) entry which is preliminary data.</text>
</comment>
<dbReference type="Pfam" id="PF18226">
    <property type="entry name" value="QslA"/>
    <property type="match status" value="1"/>
</dbReference>
<feature type="domain" description="LasR-specific antiactivator QslA" evidence="1">
    <location>
        <begin position="11"/>
        <end position="81"/>
    </location>
</feature>
<dbReference type="EMBL" id="QJUI01000010">
    <property type="protein sequence ID" value="TBU79351.1"/>
    <property type="molecule type" value="Genomic_DNA"/>
</dbReference>
<dbReference type="OrthoDB" id="6997138at2"/>
<evidence type="ECO:0000313" key="3">
    <source>
        <dbReference type="Proteomes" id="UP000292302"/>
    </source>
</evidence>
<dbReference type="AlphaFoldDB" id="A0A4Q9QKQ1"/>
<reference evidence="2 3" key="1">
    <citation type="submission" date="2018-06" db="EMBL/GenBank/DDBJ databases">
        <title>Three novel Pseudomonas species isolated from symptomatic oak.</title>
        <authorList>
            <person name="Bueno-Gonzalez V."/>
            <person name="Brady C."/>
        </authorList>
    </citation>
    <scope>NUCLEOTIDE SEQUENCE [LARGE SCALE GENOMIC DNA]</scope>
    <source>
        <strain evidence="2 3">P9A</strain>
    </source>
</reference>
<name>A0A4Q9QKQ1_9GAMM</name>
<gene>
    <name evidence="2" type="ORF">DNK06_13150</name>
</gene>